<reference evidence="8" key="2">
    <citation type="submission" date="2017-05" db="EMBL/GenBank/DDBJ databases">
        <authorList>
            <consortium name="The Broad Institute Genomics Platform"/>
            <consortium name="The Broad Institute Genomic Center for Infectious Diseases"/>
            <person name="Earl A."/>
            <person name="Manson A."/>
            <person name="Schwartman J."/>
            <person name="Gilmore M."/>
            <person name="Abouelleil A."/>
            <person name="Cao P."/>
            <person name="Chapman S."/>
            <person name="Cusick C."/>
            <person name="Shea T."/>
            <person name="Young S."/>
            <person name="Neafsey D."/>
            <person name="Nusbaum C."/>
            <person name="Birren B."/>
        </authorList>
    </citation>
    <scope>NUCLEOTIDE SEQUENCE</scope>
    <source>
        <strain evidence="8">9D6_DIV0238</strain>
    </source>
</reference>
<dbReference type="InterPro" id="IPR050131">
    <property type="entry name" value="Peptidase_S8_subtilisin-like"/>
</dbReference>
<dbReference type="Pfam" id="PF00082">
    <property type="entry name" value="Peptidase_S8"/>
    <property type="match status" value="1"/>
</dbReference>
<name>A0A200JC29_9ENTE</name>
<evidence type="ECO:0000313" key="7">
    <source>
        <dbReference type="EMBL" id="OUZ34786.1"/>
    </source>
</evidence>
<accession>A0A200JC29</accession>
<dbReference type="InterPro" id="IPR000209">
    <property type="entry name" value="Peptidase_S8/S53_dom"/>
</dbReference>
<evidence type="ECO:0000256" key="3">
    <source>
        <dbReference type="ARBA" id="ARBA00022801"/>
    </source>
</evidence>
<dbReference type="Gene3D" id="3.40.50.200">
    <property type="entry name" value="Peptidase S8/S53 domain"/>
    <property type="match status" value="1"/>
</dbReference>
<dbReference type="SUPFAM" id="SSF52743">
    <property type="entry name" value="Subtilisin-like"/>
    <property type="match status" value="1"/>
</dbReference>
<organism evidence="7">
    <name type="scientific">Candidatus Enterococcus dunnyi</name>
    <dbReference type="NCBI Taxonomy" id="1834192"/>
    <lineage>
        <taxon>Bacteria</taxon>
        <taxon>Bacillati</taxon>
        <taxon>Bacillota</taxon>
        <taxon>Bacilli</taxon>
        <taxon>Lactobacillales</taxon>
        <taxon>Enterococcaceae</taxon>
        <taxon>Enterococcus</taxon>
    </lineage>
</organism>
<dbReference type="GO" id="GO:0004252">
    <property type="term" value="F:serine-type endopeptidase activity"/>
    <property type="evidence" value="ECO:0007669"/>
    <property type="project" value="InterPro"/>
</dbReference>
<reference evidence="8" key="3">
    <citation type="submission" date="2024-03" db="EMBL/GenBank/DDBJ databases">
        <title>The Genome Sequence of Enterococcus sp. DIV0238c.</title>
        <authorList>
            <consortium name="The Broad Institute Genomics Platform"/>
            <consortium name="The Broad Institute Microbial Omics Core"/>
            <consortium name="The Broad Institute Genomic Center for Infectious Diseases"/>
            <person name="Earl A."/>
            <person name="Manson A."/>
            <person name="Gilmore M."/>
            <person name="Schwartman J."/>
            <person name="Shea T."/>
            <person name="Abouelleil A."/>
            <person name="Cao P."/>
            <person name="Chapman S."/>
            <person name="Cusick C."/>
            <person name="Young S."/>
            <person name="Neafsey D."/>
            <person name="Nusbaum C."/>
            <person name="Birren B."/>
        </authorList>
    </citation>
    <scope>NUCLEOTIDE SEQUENCE</scope>
    <source>
        <strain evidence="8">9D6_DIV0238</strain>
    </source>
</reference>
<dbReference type="RefSeq" id="WP_176372743.1">
    <property type="nucleotide sequence ID" value="NZ_CP147246.1"/>
</dbReference>
<keyword evidence="2" id="KW-0645">Protease</keyword>
<dbReference type="EMBL" id="CP147246">
    <property type="protein sequence ID" value="WYJ95306.1"/>
    <property type="molecule type" value="Genomic_DNA"/>
</dbReference>
<evidence type="ECO:0000256" key="4">
    <source>
        <dbReference type="ARBA" id="ARBA00022825"/>
    </source>
</evidence>
<dbReference type="Proteomes" id="UP000196151">
    <property type="component" value="Chromosome"/>
</dbReference>
<dbReference type="EMBL" id="NIBQ01000001">
    <property type="protein sequence ID" value="OUZ34786.1"/>
    <property type="molecule type" value="Genomic_DNA"/>
</dbReference>
<dbReference type="PANTHER" id="PTHR43806">
    <property type="entry name" value="PEPTIDASE S8"/>
    <property type="match status" value="1"/>
</dbReference>
<feature type="domain" description="Peptidase S8/S53" evidence="6">
    <location>
        <begin position="55"/>
        <end position="258"/>
    </location>
</feature>
<dbReference type="GO" id="GO:0006508">
    <property type="term" value="P:proteolysis"/>
    <property type="evidence" value="ECO:0007669"/>
    <property type="project" value="UniProtKB-KW"/>
</dbReference>
<evidence type="ECO:0000313" key="8">
    <source>
        <dbReference type="EMBL" id="WYJ95306.1"/>
    </source>
</evidence>
<dbReference type="PANTHER" id="PTHR43806:SF11">
    <property type="entry name" value="CEREVISIN-RELATED"/>
    <property type="match status" value="1"/>
</dbReference>
<dbReference type="CDD" id="cd00306">
    <property type="entry name" value="Peptidases_S8_S53"/>
    <property type="match status" value="1"/>
</dbReference>
<dbReference type="AlphaFoldDB" id="A0A200JC29"/>
<reference evidence="7" key="1">
    <citation type="submission" date="2017-05" db="EMBL/GenBank/DDBJ databases">
        <title>The Genome Sequence of Enterococcus sp. 9D6_DIV0238.</title>
        <authorList>
            <consortium name="The Broad Institute Genomics Platform"/>
            <consortium name="The Broad Institute Genomic Center for Infectious Diseases"/>
            <person name="Earl A."/>
            <person name="Manson A."/>
            <person name="Schwartman J."/>
            <person name="Gilmore M."/>
            <person name="Abouelleil A."/>
            <person name="Cao P."/>
            <person name="Chapman S."/>
            <person name="Cusick C."/>
            <person name="Shea T."/>
            <person name="Young S."/>
            <person name="Neafsey D."/>
            <person name="Nusbaum C."/>
            <person name="Birren B."/>
        </authorList>
    </citation>
    <scope>NUCLEOTIDE SEQUENCE [LARGE SCALE GENOMIC DNA]</scope>
    <source>
        <strain evidence="7">9D6_DIV0238</strain>
    </source>
</reference>
<dbReference type="InterPro" id="IPR036852">
    <property type="entry name" value="Peptidase_S8/S53_dom_sf"/>
</dbReference>
<keyword evidence="3" id="KW-0378">Hydrolase</keyword>
<evidence type="ECO:0000313" key="9">
    <source>
        <dbReference type="Proteomes" id="UP000196151"/>
    </source>
</evidence>
<evidence type="ECO:0000256" key="5">
    <source>
        <dbReference type="PROSITE-ProRule" id="PRU01240"/>
    </source>
</evidence>
<comment type="caution">
    <text evidence="5">Lacks conserved residue(s) required for the propagation of feature annotation.</text>
</comment>
<gene>
    <name evidence="7" type="ORF">A5889_000261</name>
    <name evidence="8" type="ORF">A5889_002854</name>
</gene>
<keyword evidence="4" id="KW-0720">Serine protease</keyword>
<keyword evidence="9" id="KW-1185">Reference proteome</keyword>
<protein>
    <recommendedName>
        <fullName evidence="6">Peptidase S8/S53 domain-containing protein</fullName>
    </recommendedName>
</protein>
<dbReference type="PROSITE" id="PS51892">
    <property type="entry name" value="SUBTILASE"/>
    <property type="match status" value="1"/>
</dbReference>
<sequence>MKPIYRNTRTIIVCLFLLISFYLTIRKISTNRPSTFNYEIFSKRYSDSNKLKKRTVKVGLIDGLVDDKHSAFFKLAKFNRKKIVATNHNQDTLHASSVLSVISQNFHSDKSYGIADPKYLEVYNAAVLSNGICKQADLISAIEWCVDKQVEIINISIAFNTFSGEIESLIEKGRKQGIIFVFSNGNFDTTERQIESKENLFFIGATDDHFNKSMMNSNNNADFYFPGSKIKAIVNDLGEYANVKGTTYSTAIATGILVDKLQKSAVKEEINFTDLSKYLKSVEVINK</sequence>
<comment type="similarity">
    <text evidence="1 5">Belongs to the peptidase S8 family.</text>
</comment>
<evidence type="ECO:0000259" key="6">
    <source>
        <dbReference type="Pfam" id="PF00082"/>
    </source>
</evidence>
<evidence type="ECO:0000256" key="1">
    <source>
        <dbReference type="ARBA" id="ARBA00011073"/>
    </source>
</evidence>
<evidence type="ECO:0000256" key="2">
    <source>
        <dbReference type="ARBA" id="ARBA00022670"/>
    </source>
</evidence>
<proteinExistence type="inferred from homology"/>